<dbReference type="Gene3D" id="3.30.1360.60">
    <property type="entry name" value="Glucose permease domain IIB"/>
    <property type="match status" value="1"/>
</dbReference>
<dbReference type="Pfam" id="PF00367">
    <property type="entry name" value="PTS_EIIB"/>
    <property type="match status" value="1"/>
</dbReference>
<comment type="caution">
    <text evidence="2">The sequence shown here is derived from an EMBL/GenBank/DDBJ whole genome shotgun (WGS) entry which is preliminary data.</text>
</comment>
<dbReference type="GO" id="GO:0009401">
    <property type="term" value="P:phosphoenolpyruvate-dependent sugar phosphotransferase system"/>
    <property type="evidence" value="ECO:0007669"/>
    <property type="project" value="InterPro"/>
</dbReference>
<sequence length="103" mass="10614">MFSSLFKKLGGGDDTAAASSAPVAAPAAVRSELPLVKALGGKSNIRSATHIAYTRVRIELINPALLDVIALRQTGVSGFCTIAPGVYHLIIGVDAGLLAKELE</sequence>
<gene>
    <name evidence="2" type="ORF">INR99_02445</name>
</gene>
<evidence type="ECO:0000313" key="2">
    <source>
        <dbReference type="EMBL" id="MBE9608198.1"/>
    </source>
</evidence>
<proteinExistence type="predicted"/>
<evidence type="ECO:0000256" key="1">
    <source>
        <dbReference type="SAM" id="MobiDB-lite"/>
    </source>
</evidence>
<feature type="compositionally biased region" description="Low complexity" evidence="1">
    <location>
        <begin position="16"/>
        <end position="26"/>
    </location>
</feature>
<reference evidence="2 3" key="1">
    <citation type="submission" date="2020-10" db="EMBL/GenBank/DDBJ databases">
        <title>The genome sequence of Chitinilyticum litopenaei 4Y14.</title>
        <authorList>
            <person name="Liu Y."/>
        </authorList>
    </citation>
    <scope>NUCLEOTIDE SEQUENCE [LARGE SCALE GENOMIC DNA]</scope>
    <source>
        <strain evidence="2 3">4Y14</strain>
    </source>
</reference>
<dbReference type="InterPro" id="IPR018113">
    <property type="entry name" value="PTrfase_EIIB_Cys"/>
</dbReference>
<dbReference type="EMBL" id="JADFUA010000001">
    <property type="protein sequence ID" value="MBE9608198.1"/>
    <property type="molecule type" value="Genomic_DNA"/>
</dbReference>
<protein>
    <submittedName>
        <fullName evidence="2">PTS transporter subunit EIIB</fullName>
    </submittedName>
</protein>
<dbReference type="RefSeq" id="WP_194114698.1">
    <property type="nucleotide sequence ID" value="NZ_JADFUA010000001.1"/>
</dbReference>
<evidence type="ECO:0000313" key="3">
    <source>
        <dbReference type="Proteomes" id="UP000604481"/>
    </source>
</evidence>
<dbReference type="Proteomes" id="UP000604481">
    <property type="component" value="Unassembled WGS sequence"/>
</dbReference>
<keyword evidence="3" id="KW-1185">Reference proteome</keyword>
<dbReference type="AlphaFoldDB" id="A0A8J7FYU5"/>
<feature type="region of interest" description="Disordered" evidence="1">
    <location>
        <begin position="1"/>
        <end position="26"/>
    </location>
</feature>
<dbReference type="GO" id="GO:0008982">
    <property type="term" value="F:protein-N(PI)-phosphohistidine-sugar phosphotransferase activity"/>
    <property type="evidence" value="ECO:0007669"/>
    <property type="project" value="InterPro"/>
</dbReference>
<organism evidence="2 3">
    <name type="scientific">Chitinilyticum piscinae</name>
    <dbReference type="NCBI Taxonomy" id="2866724"/>
    <lineage>
        <taxon>Bacteria</taxon>
        <taxon>Pseudomonadati</taxon>
        <taxon>Pseudomonadota</taxon>
        <taxon>Betaproteobacteria</taxon>
        <taxon>Neisseriales</taxon>
        <taxon>Chitinibacteraceae</taxon>
        <taxon>Chitinilyticum</taxon>
    </lineage>
</organism>
<dbReference type="SUPFAM" id="SSF55604">
    <property type="entry name" value="Glucose permease domain IIB"/>
    <property type="match status" value="1"/>
</dbReference>
<dbReference type="InterPro" id="IPR036878">
    <property type="entry name" value="Glu_permease_IIB"/>
</dbReference>
<name>A0A8J7FYU5_9NEIS</name>
<accession>A0A8J7FYU5</accession>